<name>A0A8H7SEC7_9FUNG</name>
<evidence type="ECO:0000256" key="1">
    <source>
        <dbReference type="SAM" id="MobiDB-lite"/>
    </source>
</evidence>
<evidence type="ECO:0008006" key="4">
    <source>
        <dbReference type="Google" id="ProtNLM"/>
    </source>
</evidence>
<dbReference type="EMBL" id="JAEPRB010000014">
    <property type="protein sequence ID" value="KAG2226741.1"/>
    <property type="molecule type" value="Genomic_DNA"/>
</dbReference>
<organism evidence="2 3">
    <name type="scientific">Circinella minor</name>
    <dbReference type="NCBI Taxonomy" id="1195481"/>
    <lineage>
        <taxon>Eukaryota</taxon>
        <taxon>Fungi</taxon>
        <taxon>Fungi incertae sedis</taxon>
        <taxon>Mucoromycota</taxon>
        <taxon>Mucoromycotina</taxon>
        <taxon>Mucoromycetes</taxon>
        <taxon>Mucorales</taxon>
        <taxon>Lichtheimiaceae</taxon>
        <taxon>Circinella</taxon>
    </lineage>
</organism>
<dbReference type="AlphaFoldDB" id="A0A8H7SEC7"/>
<dbReference type="Gene3D" id="2.60.40.640">
    <property type="match status" value="1"/>
</dbReference>
<feature type="compositionally biased region" description="Basic and acidic residues" evidence="1">
    <location>
        <begin position="203"/>
        <end position="214"/>
    </location>
</feature>
<keyword evidence="3" id="KW-1185">Reference proteome</keyword>
<evidence type="ECO:0000313" key="3">
    <source>
        <dbReference type="Proteomes" id="UP000646827"/>
    </source>
</evidence>
<feature type="compositionally biased region" description="Low complexity" evidence="1">
    <location>
        <begin position="159"/>
        <end position="172"/>
    </location>
</feature>
<dbReference type="OrthoDB" id="2372811at2759"/>
<accession>A0A8H7SEC7</accession>
<comment type="caution">
    <text evidence="2">The sequence shown here is derived from an EMBL/GenBank/DDBJ whole genome shotgun (WGS) entry which is preliminary data.</text>
</comment>
<dbReference type="Proteomes" id="UP000646827">
    <property type="component" value="Unassembled WGS sequence"/>
</dbReference>
<reference evidence="2 3" key="1">
    <citation type="submission" date="2020-12" db="EMBL/GenBank/DDBJ databases">
        <title>Metabolic potential, ecology and presence of endohyphal bacteria is reflected in genomic diversity of Mucoromycotina.</title>
        <authorList>
            <person name="Muszewska A."/>
            <person name="Okrasinska A."/>
            <person name="Steczkiewicz K."/>
            <person name="Drgas O."/>
            <person name="Orlowska M."/>
            <person name="Perlinska-Lenart U."/>
            <person name="Aleksandrzak-Piekarczyk T."/>
            <person name="Szatraj K."/>
            <person name="Zielenkiewicz U."/>
            <person name="Pilsyk S."/>
            <person name="Malc E."/>
            <person name="Mieczkowski P."/>
            <person name="Kruszewska J.S."/>
            <person name="Biernat P."/>
            <person name="Pawlowska J."/>
        </authorList>
    </citation>
    <scope>NUCLEOTIDE SEQUENCE [LARGE SCALE GENOMIC DNA]</scope>
    <source>
        <strain evidence="2 3">CBS 142.35</strain>
    </source>
</reference>
<gene>
    <name evidence="2" type="ORF">INT45_001088</name>
</gene>
<feature type="compositionally biased region" description="Polar residues" evidence="1">
    <location>
        <begin position="59"/>
        <end position="73"/>
    </location>
</feature>
<evidence type="ECO:0000313" key="2">
    <source>
        <dbReference type="EMBL" id="KAG2226741.1"/>
    </source>
</evidence>
<sequence>MNKIISEKRKQTGFPVHPFKPLYDIDLSDGHNNMDAPSSSSSSSESSSSCGSNSKRNIKTGTSAVKTSVEPQSQHYKAPRVSIIIDQQPEYLDYGKSISGRLYVDTKGASSIIHVKNLRVSLFGHARVHSDIPNQPLSKGLFEYKQDTKILSTGVRIVKGGSNNSKNNDNYNEPFGLSPFLSNDKQQQEKQQQQKVSKRKQSKDKGRMFDPDTFHIYDDAHHSEEHRAHSEEFNNNSIIDSDCWLQHDNNSNNNPNSNNNISLFKQARDKAIEQLMDQIALHAPGDQSVSSHGMSLQVLNAPQYEEEDKDKNYNLEPGKNHCIRFSIPITTKRLLPGSFEDKNYPIRYHILALLIYTSDSDLDDTCFVSHTAIPLKFQPTPITSFRDENLISMPQRTNSVSLWITNSKLDQLVLSVKSKQAVKTMPPPPSLSNSRREIFNTFNQYEKNNSINTNDKLTIHNNSTTWMSRLLHHLSVYYVQRRGVLTTPYLKCFVELPHKTFCQSDSIPVRVHVENTGLDISQVIIETKLKQRLYMTYHCGEMVESKLINQATTLFTANDPTQLVSLPTTTESNHNLDNINDNNHEILSIGNTAKDSAMELKWDGGNNDQNSTTTSNSVVQNNSLCSSRNIVFDLAKVLYVSDQCTHTVLPQMTKDTFEISYELQVTVSVIGSRVISTIHQDGYQSFFYASADQHFSRSNITRNKGYLLKPPSIPIIIGTKQNHV</sequence>
<proteinExistence type="predicted"/>
<feature type="region of interest" description="Disordered" evidence="1">
    <location>
        <begin position="158"/>
        <end position="214"/>
    </location>
</feature>
<protein>
    <recommendedName>
        <fullName evidence="4">Arrestin C-terminal-like domain-containing protein</fullName>
    </recommendedName>
</protein>
<feature type="compositionally biased region" description="Low complexity" evidence="1">
    <location>
        <begin position="38"/>
        <end position="54"/>
    </location>
</feature>
<feature type="region of interest" description="Disordered" evidence="1">
    <location>
        <begin position="25"/>
        <end position="73"/>
    </location>
</feature>
<dbReference type="InterPro" id="IPR014752">
    <property type="entry name" value="Arrestin-like_C"/>
</dbReference>